<keyword evidence="3 7" id="KW-0378">Hydrolase</keyword>
<evidence type="ECO:0000256" key="5">
    <source>
        <dbReference type="SAM" id="SignalP"/>
    </source>
</evidence>
<evidence type="ECO:0000256" key="4">
    <source>
        <dbReference type="ARBA" id="ARBA00022833"/>
    </source>
</evidence>
<dbReference type="SUPFAM" id="SSF55486">
    <property type="entry name" value="Metalloproteases ('zincins'), catalytic domain"/>
    <property type="match status" value="1"/>
</dbReference>
<evidence type="ECO:0000259" key="6">
    <source>
        <dbReference type="Pfam" id="PF00413"/>
    </source>
</evidence>
<comment type="caution">
    <text evidence="7">The sequence shown here is derived from an EMBL/GenBank/DDBJ whole genome shotgun (WGS) entry which is preliminary data.</text>
</comment>
<dbReference type="EC" id="3.4.24.-" evidence="7"/>
<dbReference type="RefSeq" id="WP_256617947.1">
    <property type="nucleotide sequence ID" value="NZ_JANIBC010000001.1"/>
</dbReference>
<keyword evidence="5" id="KW-0732">Signal</keyword>
<dbReference type="GO" id="GO:0008270">
    <property type="term" value="F:zinc ion binding"/>
    <property type="evidence" value="ECO:0007669"/>
    <property type="project" value="InterPro"/>
</dbReference>
<keyword evidence="7" id="KW-0482">Metalloprotease</keyword>
<keyword evidence="4" id="KW-0862">Zinc</keyword>
<name>A0A9X2RGP3_9PROT</name>
<organism evidence="7 8">
    <name type="scientific">Parvularcula maris</name>
    <dbReference type="NCBI Taxonomy" id="2965077"/>
    <lineage>
        <taxon>Bacteria</taxon>
        <taxon>Pseudomonadati</taxon>
        <taxon>Pseudomonadota</taxon>
        <taxon>Alphaproteobacteria</taxon>
        <taxon>Parvularculales</taxon>
        <taxon>Parvularculaceae</taxon>
        <taxon>Parvularcula</taxon>
    </lineage>
</organism>
<dbReference type="Gene3D" id="3.40.390.10">
    <property type="entry name" value="Collagenase (Catalytic Domain)"/>
    <property type="match status" value="1"/>
</dbReference>
<accession>A0A9X2RGP3</accession>
<dbReference type="InterPro" id="IPR001818">
    <property type="entry name" value="Pept_M10_metallopeptidase"/>
</dbReference>
<dbReference type="GO" id="GO:0031012">
    <property type="term" value="C:extracellular matrix"/>
    <property type="evidence" value="ECO:0007669"/>
    <property type="project" value="InterPro"/>
</dbReference>
<gene>
    <name evidence="7" type="ORF">NOG11_01950</name>
</gene>
<keyword evidence="2" id="KW-0479">Metal-binding</keyword>
<feature type="domain" description="Peptidase M10 metallopeptidase" evidence="6">
    <location>
        <begin position="180"/>
        <end position="276"/>
    </location>
</feature>
<reference evidence="7" key="1">
    <citation type="submission" date="2022-07" db="EMBL/GenBank/DDBJ databases">
        <title>Parvularcula maris sp. nov., an algicidal bacterium isolated from seawater.</title>
        <authorList>
            <person name="Li F."/>
        </authorList>
    </citation>
    <scope>NUCLEOTIDE SEQUENCE</scope>
    <source>
        <strain evidence="7">BGMRC 0090</strain>
    </source>
</reference>
<evidence type="ECO:0000256" key="3">
    <source>
        <dbReference type="ARBA" id="ARBA00022801"/>
    </source>
</evidence>
<keyword evidence="8" id="KW-1185">Reference proteome</keyword>
<dbReference type="EMBL" id="JANIBC010000001">
    <property type="protein sequence ID" value="MCQ8184140.1"/>
    <property type="molecule type" value="Genomic_DNA"/>
</dbReference>
<dbReference type="GO" id="GO:0004222">
    <property type="term" value="F:metalloendopeptidase activity"/>
    <property type="evidence" value="ECO:0007669"/>
    <property type="project" value="InterPro"/>
</dbReference>
<protein>
    <submittedName>
        <fullName evidence="7">Matrixin family metalloprotease</fullName>
        <ecNumber evidence="7">3.4.24.-</ecNumber>
    </submittedName>
</protein>
<dbReference type="Pfam" id="PF00413">
    <property type="entry name" value="Peptidase_M10"/>
    <property type="match status" value="1"/>
</dbReference>
<dbReference type="GO" id="GO:0006508">
    <property type="term" value="P:proteolysis"/>
    <property type="evidence" value="ECO:0007669"/>
    <property type="project" value="UniProtKB-KW"/>
</dbReference>
<keyword evidence="1" id="KW-0645">Protease</keyword>
<dbReference type="Proteomes" id="UP001142610">
    <property type="component" value="Unassembled WGS sequence"/>
</dbReference>
<sequence>MKYLLSTTAVLAALGASHAQTGRQLDIIAVPTETQVIDGTEFGVAPIVGIFWDERCASVEYTYNTAGAPNAAFGAPISADETVAIIQTGLDRWNANPASFIELNVTEQRDLGDRPRVAGDFINEVTFVTAPGFGALASSPSTSLSADSTFNAGDDLDLDGDSDVFDPAAEGRNTCFDADGDGDIEFPAGDYKAGTILDNDVQFSSTVLWETEPTASTAADIDAVSTHEFGHSHGLNHALINQISDEDGTSSTMFPFIDTGDPQAELATRELHTDDLAVSAFIYPEGSSRRGIAAIQRGDKRFNRVYDVIRGEVTDGEGTNILGAAITATNREGRRSNMTYSGRSAAFELPGVGLFAFPEGALSGEYELVVARRQAFALDMQALDGDPAAAGNISTNAIIGDILGQTNFPEEGWSSFFEDDRELRPDLDGVVYSSGYFSQKVDFVLNEEGLISNNDGTVNFIGTGAIFGATSLGYAEVFDGEAVLAALDGSTALVSGNIRTGTLDASLPVQFDRLRLSVGRVNEETGALEVVKDLQTVRKSFGQDSDTAPVVFNSTLFATWQAKFLLQADPTLDLILIAEADNLVAGPSGFPPAFVAIDNETAPGSSFLSVDGADYAPLGSGVWLMDIATVSAAE</sequence>
<dbReference type="InterPro" id="IPR024079">
    <property type="entry name" value="MetalloPept_cat_dom_sf"/>
</dbReference>
<evidence type="ECO:0000256" key="1">
    <source>
        <dbReference type="ARBA" id="ARBA00022670"/>
    </source>
</evidence>
<dbReference type="AlphaFoldDB" id="A0A9X2RGP3"/>
<feature type="chain" id="PRO_5040765775" evidence="5">
    <location>
        <begin position="20"/>
        <end position="634"/>
    </location>
</feature>
<evidence type="ECO:0000256" key="2">
    <source>
        <dbReference type="ARBA" id="ARBA00022723"/>
    </source>
</evidence>
<evidence type="ECO:0000313" key="8">
    <source>
        <dbReference type="Proteomes" id="UP001142610"/>
    </source>
</evidence>
<proteinExistence type="predicted"/>
<evidence type="ECO:0000313" key="7">
    <source>
        <dbReference type="EMBL" id="MCQ8184140.1"/>
    </source>
</evidence>
<feature type="signal peptide" evidence="5">
    <location>
        <begin position="1"/>
        <end position="19"/>
    </location>
</feature>